<feature type="transmembrane region" description="Helical" evidence="6">
    <location>
        <begin position="197"/>
        <end position="218"/>
    </location>
</feature>
<keyword evidence="2 6" id="KW-0812">Transmembrane</keyword>
<dbReference type="Pfam" id="PF10192">
    <property type="entry name" value="GPR180-TMEM145_TM"/>
    <property type="match status" value="1"/>
</dbReference>
<dbReference type="InterPro" id="IPR047831">
    <property type="entry name" value="GPR180/TMEM145"/>
</dbReference>
<evidence type="ECO:0000256" key="7">
    <source>
        <dbReference type="SAM" id="SignalP"/>
    </source>
</evidence>
<evidence type="ECO:0000259" key="9">
    <source>
        <dbReference type="Pfam" id="PF21870"/>
    </source>
</evidence>
<dbReference type="GeneID" id="106806973"/>
<accession>A0ABM1DXI1</accession>
<feature type="transmembrane region" description="Helical" evidence="6">
    <location>
        <begin position="166"/>
        <end position="185"/>
    </location>
</feature>
<dbReference type="RefSeq" id="XP_014664652.1">
    <property type="nucleotide sequence ID" value="XM_014809166.1"/>
</dbReference>
<keyword evidence="3 6" id="KW-1133">Transmembrane helix</keyword>
<evidence type="ECO:0000256" key="3">
    <source>
        <dbReference type="ARBA" id="ARBA00022989"/>
    </source>
</evidence>
<dbReference type="PANTHER" id="PTHR23252">
    <property type="entry name" value="INTIMAL THICKNESS RECEPTOR-RELATED"/>
    <property type="match status" value="1"/>
</dbReference>
<evidence type="ECO:0000256" key="1">
    <source>
        <dbReference type="ARBA" id="ARBA00004141"/>
    </source>
</evidence>
<keyword evidence="5" id="KW-0325">Glycoprotein</keyword>
<dbReference type="InterPro" id="IPR053880">
    <property type="entry name" value="GPR180-like_N"/>
</dbReference>
<dbReference type="Proteomes" id="UP000695022">
    <property type="component" value="Unplaced"/>
</dbReference>
<evidence type="ECO:0000259" key="8">
    <source>
        <dbReference type="Pfam" id="PF10192"/>
    </source>
</evidence>
<sequence length="429" mass="48208">MVFISRVLILFIVNVCISETVSKTIRFTTNSAQARKARGLHVASFTFHGNGGEVRYLVNGTGHVPARFFIYDAPRWKEAQSLSHVNCTAKIHLANFHHRVSASSRVQVMPPGGAPMTWHVVYADIYTCTMTVMLTPNYMEYTLLLMNPDVVGNATNHFSVEQRGLLTFYGILVLLTFILMCIYAPQVYEAVIRGTPMHAVFQALSICVLGTCLSAFFMATHLTRFASNGEGLPSIETFSLLCDMVSQAVMGYVMLYISLGWMLAGTWPHISQATLIPPFRAFTGLLIVQMLLFAWTQLLSGKYTGYLGYRSDAGLLQVILNLGMASVLVANVNNLLSRERSVLKKDFYRSFTKVCLMWFLSYPILWALSCLVSPHLWLRVILFGETIFKVTAVVLLFKLVESRSLYWEVSSLWLPTPPSKSWNFDESHS</sequence>
<evidence type="ECO:0000256" key="2">
    <source>
        <dbReference type="ARBA" id="ARBA00022692"/>
    </source>
</evidence>
<feature type="domain" description="GPR180/TMEM145 transmembrane" evidence="8">
    <location>
        <begin position="172"/>
        <end position="396"/>
    </location>
</feature>
<feature type="transmembrane region" description="Helical" evidence="6">
    <location>
        <begin position="356"/>
        <end position="374"/>
    </location>
</feature>
<organism evidence="10 11">
    <name type="scientific">Priapulus caudatus</name>
    <name type="common">Priapulid worm</name>
    <dbReference type="NCBI Taxonomy" id="37621"/>
    <lineage>
        <taxon>Eukaryota</taxon>
        <taxon>Metazoa</taxon>
        <taxon>Ecdysozoa</taxon>
        <taxon>Scalidophora</taxon>
        <taxon>Priapulida</taxon>
        <taxon>Priapulimorpha</taxon>
        <taxon>Priapulimorphida</taxon>
        <taxon>Priapulidae</taxon>
        <taxon>Priapulus</taxon>
    </lineage>
</organism>
<keyword evidence="4 6" id="KW-0472">Membrane</keyword>
<evidence type="ECO:0000256" key="6">
    <source>
        <dbReference type="SAM" id="Phobius"/>
    </source>
</evidence>
<feature type="transmembrane region" description="Helical" evidence="6">
    <location>
        <begin position="275"/>
        <end position="295"/>
    </location>
</feature>
<comment type="subcellular location">
    <subcellularLocation>
        <location evidence="1">Membrane</location>
        <topology evidence="1">Multi-pass membrane protein</topology>
    </subcellularLocation>
</comment>
<gene>
    <name evidence="11" type="primary">LOC106806973</name>
</gene>
<feature type="transmembrane region" description="Helical" evidence="6">
    <location>
        <begin position="238"/>
        <end position="263"/>
    </location>
</feature>
<reference evidence="11" key="1">
    <citation type="submission" date="2025-08" db="UniProtKB">
        <authorList>
            <consortium name="RefSeq"/>
        </authorList>
    </citation>
    <scope>IDENTIFICATION</scope>
</reference>
<keyword evidence="7" id="KW-0732">Signal</keyword>
<feature type="domain" description="GPR180-like N-terminal" evidence="9">
    <location>
        <begin position="28"/>
        <end position="129"/>
    </location>
</feature>
<protein>
    <submittedName>
        <fullName evidence="11">Integral membrane protein GPR180-like</fullName>
    </submittedName>
</protein>
<proteinExistence type="predicted"/>
<feature type="chain" id="PRO_5045270797" evidence="7">
    <location>
        <begin position="19"/>
        <end position="429"/>
    </location>
</feature>
<dbReference type="Pfam" id="PF21870">
    <property type="entry name" value="GP180_GOLD"/>
    <property type="match status" value="1"/>
</dbReference>
<evidence type="ECO:0000256" key="4">
    <source>
        <dbReference type="ARBA" id="ARBA00023136"/>
    </source>
</evidence>
<keyword evidence="10" id="KW-1185">Reference proteome</keyword>
<feature type="transmembrane region" description="Helical" evidence="6">
    <location>
        <begin position="315"/>
        <end position="336"/>
    </location>
</feature>
<dbReference type="PANTHER" id="PTHR23252:SF29">
    <property type="entry name" value="INTEGRAL MEMBRANE PROTEIN GPR180"/>
    <property type="match status" value="1"/>
</dbReference>
<evidence type="ECO:0000313" key="10">
    <source>
        <dbReference type="Proteomes" id="UP000695022"/>
    </source>
</evidence>
<evidence type="ECO:0000256" key="5">
    <source>
        <dbReference type="ARBA" id="ARBA00023180"/>
    </source>
</evidence>
<dbReference type="InterPro" id="IPR019336">
    <property type="entry name" value="GPR180/TMEM145_TM"/>
</dbReference>
<evidence type="ECO:0000313" key="11">
    <source>
        <dbReference type="RefSeq" id="XP_014664652.1"/>
    </source>
</evidence>
<feature type="signal peptide" evidence="7">
    <location>
        <begin position="1"/>
        <end position="18"/>
    </location>
</feature>
<name>A0ABM1DXI1_PRICU</name>